<sequence>MGVERGSFTSVFHFTLRAIILVILVLGAAYQARSAEPADDARPVVDHLLKLVDERLAIASDVAKAKWNSGDPIDAPAREAKIVDRVVVEATRAGVDASFALEFFRHQFDASKLIQHRLHDRWQRTKHPPFDAPPSLAEDIRPKLDQLTPQLIESLRDFKRITVNASIRRYIENRSETLINDGIGGEAREVALRPLLETSVLNESF</sequence>
<keyword evidence="7" id="KW-1185">Reference proteome</keyword>
<dbReference type="EMBL" id="VTPX01000020">
    <property type="protein sequence ID" value="KAA0015575.1"/>
    <property type="molecule type" value="Genomic_DNA"/>
</dbReference>
<dbReference type="PANTHER" id="PTHR38041:SF2">
    <property type="entry name" value="SECRETED CHORISMATE MUTASE"/>
    <property type="match status" value="1"/>
</dbReference>
<dbReference type="InterPro" id="IPR036979">
    <property type="entry name" value="CM_dom_sf"/>
</dbReference>
<evidence type="ECO:0000256" key="3">
    <source>
        <dbReference type="ARBA" id="ARBA00022729"/>
    </source>
</evidence>
<evidence type="ECO:0000256" key="1">
    <source>
        <dbReference type="ARBA" id="ARBA00004817"/>
    </source>
</evidence>
<evidence type="ECO:0000313" key="7">
    <source>
        <dbReference type="Proteomes" id="UP000466024"/>
    </source>
</evidence>
<proteinExistence type="predicted"/>
<name>A0A640W8Q0_9GAMM</name>
<evidence type="ECO:0000256" key="2">
    <source>
        <dbReference type="ARBA" id="ARBA00012404"/>
    </source>
</evidence>
<dbReference type="InterPro" id="IPR036263">
    <property type="entry name" value="Chorismate_II_sf"/>
</dbReference>
<keyword evidence="4 6" id="KW-0413">Isomerase</keyword>
<reference evidence="6 7" key="1">
    <citation type="submission" date="2019-08" db="EMBL/GenBank/DDBJ databases">
        <title>Bioinformatics analysis of the strain L3 and L5.</title>
        <authorList>
            <person name="Li X."/>
        </authorList>
    </citation>
    <scope>NUCLEOTIDE SEQUENCE [LARGE SCALE GENOMIC DNA]</scope>
    <source>
        <strain evidence="6 7">L3</strain>
    </source>
</reference>
<dbReference type="InterPro" id="IPR002701">
    <property type="entry name" value="CM_II_prokaryot"/>
</dbReference>
<evidence type="ECO:0000313" key="6">
    <source>
        <dbReference type="EMBL" id="KAA0015575.1"/>
    </source>
</evidence>
<evidence type="ECO:0000256" key="4">
    <source>
        <dbReference type="ARBA" id="ARBA00023235"/>
    </source>
</evidence>
<comment type="caution">
    <text evidence="6">The sequence shown here is derived from an EMBL/GenBank/DDBJ whole genome shotgun (WGS) entry which is preliminary data.</text>
</comment>
<dbReference type="GO" id="GO:0046417">
    <property type="term" value="P:chorismate metabolic process"/>
    <property type="evidence" value="ECO:0007669"/>
    <property type="project" value="InterPro"/>
</dbReference>
<dbReference type="SUPFAM" id="SSF48600">
    <property type="entry name" value="Chorismate mutase II"/>
    <property type="match status" value="1"/>
</dbReference>
<accession>A0A640W8Q0</accession>
<dbReference type="Pfam" id="PF01817">
    <property type="entry name" value="CM_2"/>
    <property type="match status" value="1"/>
</dbReference>
<dbReference type="SMART" id="SM00830">
    <property type="entry name" value="CM_2"/>
    <property type="match status" value="1"/>
</dbReference>
<dbReference type="UniPathway" id="UPA00120">
    <property type="reaction ID" value="UER00203"/>
</dbReference>
<comment type="pathway">
    <text evidence="1">Metabolic intermediate biosynthesis; prephenate biosynthesis; prephenate from chorismate: step 1/1.</text>
</comment>
<dbReference type="EC" id="5.4.99.5" evidence="2"/>
<dbReference type="AlphaFoldDB" id="A0A640W8Q0"/>
<feature type="domain" description="Chorismate mutase" evidence="5">
    <location>
        <begin position="23"/>
        <end position="119"/>
    </location>
</feature>
<evidence type="ECO:0000259" key="5">
    <source>
        <dbReference type="PROSITE" id="PS51168"/>
    </source>
</evidence>
<dbReference type="Gene3D" id="1.20.59.10">
    <property type="entry name" value="Chorismate mutase"/>
    <property type="match status" value="1"/>
</dbReference>
<organism evidence="6 7">
    <name type="scientific">Salinicola corii</name>
    <dbReference type="NCBI Taxonomy" id="2606937"/>
    <lineage>
        <taxon>Bacteria</taxon>
        <taxon>Pseudomonadati</taxon>
        <taxon>Pseudomonadota</taxon>
        <taxon>Gammaproteobacteria</taxon>
        <taxon>Oceanospirillales</taxon>
        <taxon>Halomonadaceae</taxon>
        <taxon>Salinicola</taxon>
    </lineage>
</organism>
<gene>
    <name evidence="6" type="primary">aroQ</name>
    <name evidence="6" type="ORF">F0A16_20305</name>
</gene>
<dbReference type="GO" id="GO:0004106">
    <property type="term" value="F:chorismate mutase activity"/>
    <property type="evidence" value="ECO:0007669"/>
    <property type="project" value="UniProtKB-EC"/>
</dbReference>
<dbReference type="GO" id="GO:0009697">
    <property type="term" value="P:salicylic acid biosynthetic process"/>
    <property type="evidence" value="ECO:0007669"/>
    <property type="project" value="TreeGrafter"/>
</dbReference>
<dbReference type="PANTHER" id="PTHR38041">
    <property type="entry name" value="CHORISMATE MUTASE"/>
    <property type="match status" value="1"/>
</dbReference>
<dbReference type="InterPro" id="IPR051331">
    <property type="entry name" value="Chorismate_mutase-related"/>
</dbReference>
<dbReference type="InterPro" id="IPR008240">
    <property type="entry name" value="Chorismate_mutase_periplasmic"/>
</dbReference>
<dbReference type="PROSITE" id="PS51168">
    <property type="entry name" value="CHORISMATE_MUT_2"/>
    <property type="match status" value="1"/>
</dbReference>
<keyword evidence="3" id="KW-0732">Signal</keyword>
<dbReference type="Proteomes" id="UP000466024">
    <property type="component" value="Unassembled WGS sequence"/>
</dbReference>
<dbReference type="NCBIfam" id="TIGR01806">
    <property type="entry name" value="CM_mono2"/>
    <property type="match status" value="1"/>
</dbReference>
<protein>
    <recommendedName>
        <fullName evidence="2">chorismate mutase</fullName>
        <ecNumber evidence="2">5.4.99.5</ecNumber>
    </recommendedName>
</protein>